<evidence type="ECO:0000256" key="2">
    <source>
        <dbReference type="ARBA" id="ARBA00005073"/>
    </source>
</evidence>
<evidence type="ECO:0000256" key="5">
    <source>
        <dbReference type="ARBA" id="ARBA00022475"/>
    </source>
</evidence>
<dbReference type="RefSeq" id="WP_180550515.1">
    <property type="nucleotide sequence ID" value="NZ_DAIPTI010000126.1"/>
</dbReference>
<sequence>MLWIKALHIVFIASWFAGLFYLPRIFVNLAMVPPGSVAERERLLLMSRKLYRFMTLLAVPALALGLWLWLGYGIGLGPGSGWMHAKLLIVLLLMAYHWYCGRLLKRFAHGEELRGHVWFRWFNEAPVLMMLAAVILVVVKPF</sequence>
<evidence type="ECO:0000256" key="9">
    <source>
        <dbReference type="ARBA" id="ARBA00022989"/>
    </source>
</evidence>
<keyword evidence="11 14" id="KW-0408">Iron</keyword>
<gene>
    <name evidence="16" type="ORF">H0I39_11090</name>
</gene>
<evidence type="ECO:0000256" key="1">
    <source>
        <dbReference type="ARBA" id="ARBA00004651"/>
    </source>
</evidence>
<dbReference type="GO" id="GO:0046872">
    <property type="term" value="F:metal ion binding"/>
    <property type="evidence" value="ECO:0007669"/>
    <property type="project" value="UniProtKB-UniRule"/>
</dbReference>
<comment type="cofactor">
    <cofactor evidence="14 15">
        <name>heme b</name>
        <dbReference type="ChEBI" id="CHEBI:60344"/>
    </cofactor>
    <text evidence="14 15">Binds 1 heme b (iron(II)-protoporphyrin IX) group per subunit.</text>
</comment>
<feature type="binding site" description="axial binding residue" evidence="14">
    <location>
        <position position="86"/>
    </location>
    <ligand>
        <name>heme</name>
        <dbReference type="ChEBI" id="CHEBI:30413"/>
    </ligand>
    <ligandPart>
        <name>Fe</name>
        <dbReference type="ChEBI" id="CHEBI:18248"/>
    </ligandPart>
</feature>
<dbReference type="PIRSF" id="PIRSF004638">
    <property type="entry name" value="UCP004638"/>
    <property type="match status" value="1"/>
</dbReference>
<keyword evidence="8 14" id="KW-0479">Metal-binding</keyword>
<keyword evidence="5 14" id="KW-1003">Cell membrane</keyword>
<dbReference type="EC" id="1.3.99.-" evidence="14 15"/>
<organism evidence="16 17">
    <name type="scientific">Ottowia beijingensis</name>
    <dbReference type="NCBI Taxonomy" id="1207057"/>
    <lineage>
        <taxon>Bacteria</taxon>
        <taxon>Pseudomonadati</taxon>
        <taxon>Pseudomonadota</taxon>
        <taxon>Betaproteobacteria</taxon>
        <taxon>Burkholderiales</taxon>
        <taxon>Comamonadaceae</taxon>
        <taxon>Ottowia</taxon>
    </lineage>
</organism>
<feature type="transmembrane region" description="Helical" evidence="14">
    <location>
        <begin position="6"/>
        <end position="29"/>
    </location>
</feature>
<keyword evidence="9 14" id="KW-1133">Transmembrane helix</keyword>
<dbReference type="UniPathway" id="UPA00251">
    <property type="reaction ID" value="UER00324"/>
</dbReference>
<evidence type="ECO:0000256" key="6">
    <source>
        <dbReference type="ARBA" id="ARBA00022617"/>
    </source>
</evidence>
<feature type="binding site" description="axial binding residue" evidence="14">
    <location>
        <position position="8"/>
    </location>
    <ligand>
        <name>heme</name>
        <dbReference type="ChEBI" id="CHEBI:30413"/>
    </ligand>
    <ligandPart>
        <name>Fe</name>
        <dbReference type="ChEBI" id="CHEBI:18248"/>
    </ligandPart>
</feature>
<evidence type="ECO:0000313" key="16">
    <source>
        <dbReference type="EMBL" id="NZA02157.1"/>
    </source>
</evidence>
<feature type="transmembrane region" description="Helical" evidence="14">
    <location>
        <begin position="121"/>
        <end position="139"/>
    </location>
</feature>
<dbReference type="PANTHER" id="PTHR40255:SF1">
    <property type="entry name" value="PROTOPORPHYRINOGEN IX OXIDASE"/>
    <property type="match status" value="1"/>
</dbReference>
<comment type="pathway">
    <text evidence="2 14 15">Porphyrin-containing compound metabolism; protoporphyrin-IX biosynthesis; protoporphyrin-IX from protoporphyrinogen-IX: step 1/1.</text>
</comment>
<comment type="similarity">
    <text evidence="3 14 15">Belongs to the HemJ family.</text>
</comment>
<dbReference type="AlphaFoldDB" id="A0A853IWP2"/>
<dbReference type="Proteomes" id="UP000589716">
    <property type="component" value="Unassembled WGS sequence"/>
</dbReference>
<dbReference type="GO" id="GO:0006782">
    <property type="term" value="P:protoporphyrinogen IX biosynthetic process"/>
    <property type="evidence" value="ECO:0007669"/>
    <property type="project" value="UniProtKB-UniRule"/>
</dbReference>
<dbReference type="PANTHER" id="PTHR40255">
    <property type="entry name" value="UPF0093 MEMBRANE PROTEIN SLR1790"/>
    <property type="match status" value="1"/>
</dbReference>
<keyword evidence="12 14" id="KW-0472">Membrane</keyword>
<dbReference type="EMBL" id="JACCKX010000001">
    <property type="protein sequence ID" value="NZA02157.1"/>
    <property type="molecule type" value="Genomic_DNA"/>
</dbReference>
<comment type="subunit">
    <text evidence="14">Homodimer.</text>
</comment>
<comment type="caution">
    <text evidence="16">The sequence shown here is derived from an EMBL/GenBank/DDBJ whole genome shotgun (WGS) entry which is preliminary data.</text>
</comment>
<dbReference type="InterPro" id="IPR005265">
    <property type="entry name" value="HemJ-like"/>
</dbReference>
<keyword evidence="10 14" id="KW-0560">Oxidoreductase</keyword>
<evidence type="ECO:0000256" key="14">
    <source>
        <dbReference type="HAMAP-Rule" id="MF_02239"/>
    </source>
</evidence>
<dbReference type="GO" id="GO:0070818">
    <property type="term" value="F:protoporphyrinogen oxidase activity"/>
    <property type="evidence" value="ECO:0007669"/>
    <property type="project" value="UniProtKB-UniRule"/>
</dbReference>
<evidence type="ECO:0000256" key="8">
    <source>
        <dbReference type="ARBA" id="ARBA00022723"/>
    </source>
</evidence>
<keyword evidence="6 14" id="KW-0349">Heme</keyword>
<name>A0A853IWP2_9BURK</name>
<dbReference type="GO" id="GO:0005886">
    <property type="term" value="C:plasma membrane"/>
    <property type="evidence" value="ECO:0007669"/>
    <property type="project" value="UniProtKB-SubCell"/>
</dbReference>
<evidence type="ECO:0000256" key="10">
    <source>
        <dbReference type="ARBA" id="ARBA00023002"/>
    </source>
</evidence>
<reference evidence="16 17" key="1">
    <citation type="submission" date="2020-07" db="EMBL/GenBank/DDBJ databases">
        <authorList>
            <person name="Maaloum M."/>
        </authorList>
    </citation>
    <scope>NUCLEOTIDE SEQUENCE [LARGE SCALE GENOMIC DNA]</scope>
    <source>
        <strain evidence="16 17">GCS-AN-3</strain>
    </source>
</reference>
<evidence type="ECO:0000256" key="4">
    <source>
        <dbReference type="ARBA" id="ARBA00017504"/>
    </source>
</evidence>
<evidence type="ECO:0000256" key="7">
    <source>
        <dbReference type="ARBA" id="ARBA00022692"/>
    </source>
</evidence>
<comment type="function">
    <text evidence="14 15">Catalyzes the oxidation of protoporphyrinogen IX to protoporphyrin IX.</text>
</comment>
<evidence type="ECO:0000256" key="3">
    <source>
        <dbReference type="ARBA" id="ARBA00006501"/>
    </source>
</evidence>
<evidence type="ECO:0000313" key="17">
    <source>
        <dbReference type="Proteomes" id="UP000589716"/>
    </source>
</evidence>
<dbReference type="HAMAP" id="MF_02239">
    <property type="entry name" value="HemJ"/>
    <property type="match status" value="1"/>
</dbReference>
<protein>
    <recommendedName>
        <fullName evidence="4 14">Protoporphyrinogen IX oxidase</fullName>
        <shortName evidence="14">PPO</shortName>
        <ecNumber evidence="14 15">1.3.99.-</ecNumber>
    </recommendedName>
</protein>
<comment type="subcellular location">
    <subcellularLocation>
        <location evidence="1 14">Cell membrane</location>
        <topology evidence="1 14">Multi-pass membrane protein</topology>
    </subcellularLocation>
</comment>
<evidence type="ECO:0000256" key="13">
    <source>
        <dbReference type="ARBA" id="ARBA00048390"/>
    </source>
</evidence>
<comment type="catalytic activity">
    <reaction evidence="13 14 15">
        <text>protoporphyrinogen IX + 3 A = protoporphyrin IX + 3 AH2</text>
        <dbReference type="Rhea" id="RHEA:62000"/>
        <dbReference type="ChEBI" id="CHEBI:13193"/>
        <dbReference type="ChEBI" id="CHEBI:17499"/>
        <dbReference type="ChEBI" id="CHEBI:57306"/>
        <dbReference type="ChEBI" id="CHEBI:57307"/>
    </reaction>
</comment>
<keyword evidence="7 14" id="KW-0812">Transmembrane</keyword>
<evidence type="ECO:0000256" key="15">
    <source>
        <dbReference type="PIRNR" id="PIRNR004638"/>
    </source>
</evidence>
<accession>A0A853IWP2</accession>
<dbReference type="Pfam" id="PF03653">
    <property type="entry name" value="UPF0093"/>
    <property type="match status" value="1"/>
</dbReference>
<feature type="transmembrane region" description="Helical" evidence="14">
    <location>
        <begin position="50"/>
        <end position="70"/>
    </location>
</feature>
<keyword evidence="17" id="KW-1185">Reference proteome</keyword>
<proteinExistence type="inferred from homology"/>
<feature type="transmembrane region" description="Helical" evidence="14">
    <location>
        <begin position="82"/>
        <end position="100"/>
    </location>
</feature>
<evidence type="ECO:0000256" key="11">
    <source>
        <dbReference type="ARBA" id="ARBA00023004"/>
    </source>
</evidence>
<evidence type="ECO:0000256" key="12">
    <source>
        <dbReference type="ARBA" id="ARBA00023136"/>
    </source>
</evidence>